<evidence type="ECO:0000313" key="4">
    <source>
        <dbReference type="Proteomes" id="UP000076632"/>
    </source>
</evidence>
<feature type="compositionally biased region" description="Polar residues" evidence="1">
    <location>
        <begin position="63"/>
        <end position="78"/>
    </location>
</feature>
<feature type="region of interest" description="Disordered" evidence="1">
    <location>
        <begin position="241"/>
        <end position="277"/>
    </location>
</feature>
<feature type="region of interest" description="Disordered" evidence="1">
    <location>
        <begin position="446"/>
        <end position="498"/>
    </location>
</feature>
<evidence type="ECO:0000313" key="3">
    <source>
        <dbReference type="EMBL" id="KZF20841.1"/>
    </source>
</evidence>
<dbReference type="RefSeq" id="XP_018186396.1">
    <property type="nucleotide sequence ID" value="XM_018331259.1"/>
</dbReference>
<organism evidence="3 4">
    <name type="scientific">Xylona heveae (strain CBS 132557 / TC161)</name>
    <dbReference type="NCBI Taxonomy" id="1328760"/>
    <lineage>
        <taxon>Eukaryota</taxon>
        <taxon>Fungi</taxon>
        <taxon>Dikarya</taxon>
        <taxon>Ascomycota</taxon>
        <taxon>Pezizomycotina</taxon>
        <taxon>Xylonomycetes</taxon>
        <taxon>Xylonales</taxon>
        <taxon>Xylonaceae</taxon>
        <taxon>Xylona</taxon>
    </lineage>
</organism>
<dbReference type="STRING" id="1328760.A0A165FD27"/>
<protein>
    <submittedName>
        <fullName evidence="3">RabGAP/TBC</fullName>
    </submittedName>
</protein>
<dbReference type="SUPFAM" id="SSF47923">
    <property type="entry name" value="Ypt/Rab-GAP domain of gyp1p"/>
    <property type="match status" value="1"/>
</dbReference>
<reference evidence="3 4" key="1">
    <citation type="journal article" date="2016" name="Fungal Biol.">
        <title>The genome of Xylona heveae provides a window into fungal endophytism.</title>
        <authorList>
            <person name="Gazis R."/>
            <person name="Kuo A."/>
            <person name="Riley R."/>
            <person name="LaButti K."/>
            <person name="Lipzen A."/>
            <person name="Lin J."/>
            <person name="Amirebrahimi M."/>
            <person name="Hesse C.N."/>
            <person name="Spatafora J.W."/>
            <person name="Henrissat B."/>
            <person name="Hainaut M."/>
            <person name="Grigoriev I.V."/>
            <person name="Hibbett D.S."/>
        </authorList>
    </citation>
    <scope>NUCLEOTIDE SEQUENCE [LARGE SCALE GENOMIC DNA]</scope>
    <source>
        <strain evidence="3 4">TC161</strain>
    </source>
</reference>
<feature type="domain" description="Rab-GAP TBC" evidence="2">
    <location>
        <begin position="183"/>
        <end position="440"/>
    </location>
</feature>
<dbReference type="Proteomes" id="UP000076632">
    <property type="component" value="Unassembled WGS sequence"/>
</dbReference>
<feature type="region of interest" description="Disordered" evidence="1">
    <location>
        <begin position="1"/>
        <end position="100"/>
    </location>
</feature>
<proteinExistence type="predicted"/>
<feature type="compositionally biased region" description="Low complexity" evidence="1">
    <location>
        <begin position="244"/>
        <end position="277"/>
    </location>
</feature>
<sequence length="576" mass="63531">MSQGTDVSNGGQGSPNSSNDLPRGDQSKACQAPGCTLANQEVSPSGNGGGGHHHKHYHTQHGSSISVPPTLISPSSEPAVNEDDFRTASPEEINKDVSKPVTAFSQLTSENLNANDNARLQQDVVPRYRKQIRNGASSVRSSQSHDAEAVLFQRARLEELFRAYNSGDSVAADAIAEIARSNGIPGDLRRQAWPILLETHPIRLTGAHIRGPVLSMQHMEPAKDMPIRRIRGEIARFHKRRKTNLSTRNTSSSLSVSPAAGATTPLTTTSATSSSAIAPDRDALEQLALDTAVEAAVIGFLERNDQLPYAPGMIHVCFTLADWIFAPLGCSSFDPNAHYTQHELLCRTFDQIMAIMLWYPPSSASKDSMEHQCEGALTRRITHFLAVSRRLLPELTAYFDEEEVNGFAEEWVHSWIKWWCARELPGEQKGRLWDFYLGYRPSVYSSEASRSSSNTTSPASPAPPEPRASIDVSDGNGEEEAPARPNPLGQEDENKPLAGEAYTPADWHTYVCVALLKACKDELEELELSEIRALLSRLPKLNVNAILAEARKARRELRELGLREDEEVRRRADQKY</sequence>
<dbReference type="EMBL" id="KV407462">
    <property type="protein sequence ID" value="KZF20841.1"/>
    <property type="molecule type" value="Genomic_DNA"/>
</dbReference>
<evidence type="ECO:0000256" key="1">
    <source>
        <dbReference type="SAM" id="MobiDB-lite"/>
    </source>
</evidence>
<dbReference type="OMA" id="LRFKVWP"/>
<dbReference type="InParanoid" id="A0A165FD27"/>
<dbReference type="Pfam" id="PF00566">
    <property type="entry name" value="RabGAP-TBC"/>
    <property type="match status" value="1"/>
</dbReference>
<evidence type="ECO:0000259" key="2">
    <source>
        <dbReference type="PROSITE" id="PS50086"/>
    </source>
</evidence>
<feature type="compositionally biased region" description="Low complexity" evidence="1">
    <location>
        <begin position="446"/>
        <end position="459"/>
    </location>
</feature>
<dbReference type="InterPro" id="IPR000195">
    <property type="entry name" value="Rab-GAP-TBC_dom"/>
</dbReference>
<keyword evidence="4" id="KW-1185">Reference proteome</keyword>
<accession>A0A165FD27</accession>
<dbReference type="AlphaFoldDB" id="A0A165FD27"/>
<dbReference type="PROSITE" id="PS50086">
    <property type="entry name" value="TBC_RABGAP"/>
    <property type="match status" value="1"/>
</dbReference>
<gene>
    <name evidence="3" type="ORF">L228DRAFT_240580</name>
</gene>
<dbReference type="InterPro" id="IPR035969">
    <property type="entry name" value="Rab-GAP_TBC_sf"/>
</dbReference>
<name>A0A165FD27_XYLHT</name>
<dbReference type="GeneID" id="28896396"/>
<dbReference type="OrthoDB" id="27140at2759"/>
<dbReference type="Gene3D" id="1.10.472.80">
    <property type="entry name" value="Ypt/Rab-GAP domain of gyp1p, domain 3"/>
    <property type="match status" value="1"/>
</dbReference>